<dbReference type="AlphaFoldDB" id="A0A1G6GV22"/>
<feature type="signal peptide" evidence="1">
    <location>
        <begin position="1"/>
        <end position="18"/>
    </location>
</feature>
<evidence type="ECO:0000256" key="1">
    <source>
        <dbReference type="SAM" id="SignalP"/>
    </source>
</evidence>
<keyword evidence="1" id="KW-0732">Signal</keyword>
<feature type="domain" description="HMA" evidence="2">
    <location>
        <begin position="26"/>
        <end position="92"/>
    </location>
</feature>
<dbReference type="InterPro" id="IPR006121">
    <property type="entry name" value="HMA_dom"/>
</dbReference>
<dbReference type="Proteomes" id="UP000199452">
    <property type="component" value="Unassembled WGS sequence"/>
</dbReference>
<dbReference type="Gene3D" id="3.30.70.100">
    <property type="match status" value="1"/>
</dbReference>
<dbReference type="InterPro" id="IPR036163">
    <property type="entry name" value="HMA_dom_sf"/>
</dbReference>
<sequence length="119" mass="12991">MRFLLVFVFSAIALISFGNPDPTAKTDCVYYSVKVDSKDVKANVEKKMLALQGVTAVEVSVVDSYIQVTYSPSKVTAVIIKEKIEKLGLAPQPLKCKPQSSYCDGDCRGCSAIKSRGRH</sequence>
<dbReference type="SUPFAM" id="SSF55008">
    <property type="entry name" value="HMA, heavy metal-associated domain"/>
    <property type="match status" value="1"/>
</dbReference>
<dbReference type="PROSITE" id="PS50846">
    <property type="entry name" value="HMA_2"/>
    <property type="match status" value="1"/>
</dbReference>
<name>A0A1G6GV22_9BACT</name>
<dbReference type="CDD" id="cd00371">
    <property type="entry name" value="HMA"/>
    <property type="match status" value="1"/>
</dbReference>
<dbReference type="RefSeq" id="WP_092434948.1">
    <property type="nucleotide sequence ID" value="NZ_FMYP01000004.1"/>
</dbReference>
<gene>
    <name evidence="3" type="ORF">SAMN05216323_100430</name>
</gene>
<protein>
    <submittedName>
        <fullName evidence="3">Copper chaperone CopZ</fullName>
    </submittedName>
</protein>
<evidence type="ECO:0000313" key="4">
    <source>
        <dbReference type="Proteomes" id="UP000199452"/>
    </source>
</evidence>
<reference evidence="3 4" key="1">
    <citation type="submission" date="2016-09" db="EMBL/GenBank/DDBJ databases">
        <authorList>
            <person name="Capua I."/>
            <person name="De Benedictis P."/>
            <person name="Joannis T."/>
            <person name="Lombin L.H."/>
            <person name="Cattoli G."/>
        </authorList>
    </citation>
    <scope>NUCLEOTIDE SEQUENCE [LARGE SCALE GENOMIC DNA]</scope>
    <source>
        <strain evidence="3 4">A7P-90m</strain>
    </source>
</reference>
<dbReference type="GO" id="GO:0046872">
    <property type="term" value="F:metal ion binding"/>
    <property type="evidence" value="ECO:0007669"/>
    <property type="project" value="InterPro"/>
</dbReference>
<evidence type="ECO:0000313" key="3">
    <source>
        <dbReference type="EMBL" id="SDB85545.1"/>
    </source>
</evidence>
<keyword evidence="4" id="KW-1185">Reference proteome</keyword>
<organism evidence="3 4">
    <name type="scientific">Williamwhitmania taraxaci</name>
    <dbReference type="NCBI Taxonomy" id="1640674"/>
    <lineage>
        <taxon>Bacteria</taxon>
        <taxon>Pseudomonadati</taxon>
        <taxon>Bacteroidota</taxon>
        <taxon>Bacteroidia</taxon>
        <taxon>Bacteroidales</taxon>
        <taxon>Williamwhitmaniaceae</taxon>
        <taxon>Williamwhitmania</taxon>
    </lineage>
</organism>
<proteinExistence type="predicted"/>
<dbReference type="STRING" id="1640674.SAMN05216323_100430"/>
<feature type="chain" id="PRO_5011780788" evidence="1">
    <location>
        <begin position="19"/>
        <end position="119"/>
    </location>
</feature>
<dbReference type="EMBL" id="FMYP01000004">
    <property type="protein sequence ID" value="SDB85545.1"/>
    <property type="molecule type" value="Genomic_DNA"/>
</dbReference>
<accession>A0A1G6GV22</accession>
<evidence type="ECO:0000259" key="2">
    <source>
        <dbReference type="PROSITE" id="PS50846"/>
    </source>
</evidence>